<keyword evidence="5" id="KW-0808">Transferase</keyword>
<keyword evidence="4" id="KW-0597">Phosphoprotein</keyword>
<dbReference type="PROSITE" id="PS00108">
    <property type="entry name" value="PROTEIN_KINASE_ST"/>
    <property type="match status" value="1"/>
</dbReference>
<dbReference type="InterPro" id="IPR001849">
    <property type="entry name" value="PH_domain"/>
</dbReference>
<evidence type="ECO:0000256" key="6">
    <source>
        <dbReference type="ARBA" id="ARBA00022723"/>
    </source>
</evidence>
<name>A0A430Q668_SCHBO</name>
<dbReference type="GO" id="GO:0005737">
    <property type="term" value="C:cytoplasm"/>
    <property type="evidence" value="ECO:0007669"/>
    <property type="project" value="TreeGrafter"/>
</dbReference>
<feature type="region of interest" description="Disordered" evidence="14">
    <location>
        <begin position="1471"/>
        <end position="1492"/>
    </location>
</feature>
<gene>
    <name evidence="19" type="ORF">DC041_0012966</name>
</gene>
<dbReference type="InterPro" id="IPR001180">
    <property type="entry name" value="CNH_dom"/>
</dbReference>
<evidence type="ECO:0000256" key="7">
    <source>
        <dbReference type="ARBA" id="ARBA00022741"/>
    </source>
</evidence>
<dbReference type="InterPro" id="IPR000719">
    <property type="entry name" value="Prot_kinase_dom"/>
</dbReference>
<feature type="domain" description="AGC-kinase C-terminal" evidence="18">
    <location>
        <begin position="191"/>
        <end position="258"/>
    </location>
</feature>
<evidence type="ECO:0000256" key="3">
    <source>
        <dbReference type="ARBA" id="ARBA00022527"/>
    </source>
</evidence>
<dbReference type="SMART" id="SM00036">
    <property type="entry name" value="CNH"/>
    <property type="match status" value="1"/>
</dbReference>
<dbReference type="PROSITE" id="PS51285">
    <property type="entry name" value="AGC_KINASE_CTER"/>
    <property type="match status" value="1"/>
</dbReference>
<dbReference type="Gene3D" id="1.10.510.10">
    <property type="entry name" value="Transferase(Phosphotransferase) domain 1"/>
    <property type="match status" value="1"/>
</dbReference>
<comment type="caution">
    <text evidence="19">The sequence shown here is derived from an EMBL/GenBank/DDBJ whole genome shotgun (WGS) entry which is preliminary data.</text>
</comment>
<dbReference type="Proteomes" id="UP000290809">
    <property type="component" value="Unassembled WGS sequence"/>
</dbReference>
<dbReference type="Pfam" id="PF25346">
    <property type="entry name" value="PH_MRCK"/>
    <property type="match status" value="1"/>
</dbReference>
<protein>
    <recommendedName>
        <fullName evidence="2">non-specific serine/threonine protein kinase</fullName>
        <ecNumber evidence="2">2.7.11.1</ecNumber>
    </recommendedName>
</protein>
<evidence type="ECO:0000259" key="18">
    <source>
        <dbReference type="PROSITE" id="PS51285"/>
    </source>
</evidence>
<keyword evidence="8 19" id="KW-0418">Kinase</keyword>
<dbReference type="InterPro" id="IPR000961">
    <property type="entry name" value="AGC-kinase_C"/>
</dbReference>
<feature type="coiled-coil region" evidence="13">
    <location>
        <begin position="685"/>
        <end position="712"/>
    </location>
</feature>
<dbReference type="GO" id="GO:0005524">
    <property type="term" value="F:ATP binding"/>
    <property type="evidence" value="ECO:0007669"/>
    <property type="project" value="UniProtKB-KW"/>
</dbReference>
<keyword evidence="10 13" id="KW-0175">Coiled coil</keyword>
<dbReference type="SMART" id="SM00220">
    <property type="entry name" value="S_TKc"/>
    <property type="match status" value="1"/>
</dbReference>
<keyword evidence="7" id="KW-0547">Nucleotide-binding</keyword>
<dbReference type="GO" id="GO:0046872">
    <property type="term" value="F:metal ion binding"/>
    <property type="evidence" value="ECO:0007669"/>
    <property type="project" value="UniProtKB-KW"/>
</dbReference>
<evidence type="ECO:0000313" key="19">
    <source>
        <dbReference type="EMBL" id="RTG83146.1"/>
    </source>
</evidence>
<feature type="region of interest" description="Disordered" evidence="14">
    <location>
        <begin position="1393"/>
        <end position="1414"/>
    </location>
</feature>
<dbReference type="Pfam" id="PF00069">
    <property type="entry name" value="Pkinase"/>
    <property type="match status" value="1"/>
</dbReference>
<feature type="coiled-coil region" evidence="13">
    <location>
        <begin position="379"/>
        <end position="469"/>
    </location>
</feature>
<dbReference type="GO" id="GO:0005856">
    <property type="term" value="C:cytoskeleton"/>
    <property type="evidence" value="ECO:0007669"/>
    <property type="project" value="TreeGrafter"/>
</dbReference>
<dbReference type="PANTHER" id="PTHR22988:SF71">
    <property type="entry name" value="CITRON RHO-INTERACTING KINASE"/>
    <property type="match status" value="1"/>
</dbReference>
<evidence type="ECO:0000259" key="15">
    <source>
        <dbReference type="PROSITE" id="PS50011"/>
    </source>
</evidence>
<comment type="catalytic activity">
    <reaction evidence="11">
        <text>L-threonyl-[protein] + ATP = O-phospho-L-threonyl-[protein] + ADP + H(+)</text>
        <dbReference type="Rhea" id="RHEA:46608"/>
        <dbReference type="Rhea" id="RHEA-COMP:11060"/>
        <dbReference type="Rhea" id="RHEA-COMP:11605"/>
        <dbReference type="ChEBI" id="CHEBI:15378"/>
        <dbReference type="ChEBI" id="CHEBI:30013"/>
        <dbReference type="ChEBI" id="CHEBI:30616"/>
        <dbReference type="ChEBI" id="CHEBI:61977"/>
        <dbReference type="ChEBI" id="CHEBI:456216"/>
        <dbReference type="EC" id="2.7.11.1"/>
    </reaction>
</comment>
<feature type="domain" description="CRIB" evidence="16">
    <location>
        <begin position="1343"/>
        <end position="1356"/>
    </location>
</feature>
<dbReference type="InterPro" id="IPR057529">
    <property type="entry name" value="MRCK/ROCK_PH"/>
</dbReference>
<dbReference type="Gene3D" id="2.170.270.10">
    <property type="entry name" value="SET domain"/>
    <property type="match status" value="1"/>
</dbReference>
<keyword evidence="6" id="KW-0479">Metal-binding</keyword>
<evidence type="ECO:0000256" key="1">
    <source>
        <dbReference type="ARBA" id="ARBA00005719"/>
    </source>
</evidence>
<sequence length="1882" mass="212132">MDFYNGGDMLTMLSKFDDKIPESIVQFYVSEMVLAIDALHQLGYVHRDIKPDNVLLQSSGHIVLADFGSCLKLGENGLVKNNTAVGTPDYISPEILRASEDGHGTYGVECDYWSLGVVMYEMLFGETPFYSENLIETYSHIMNFEKHFTIPTDCVKISESACDLIRHLICDRKRRFGRNGIDELKGHAFFNGIDWEHIHEQNPPYIPEVTSPDDTSNFDIEQSSRNHEGPPLGPIFRGCQVACIGFTFTNNSPLNELGPTHYRMTSKDKSECPEEISKPKSSDAHVLNDISLPSDHSEILNPSNASKFSSETHEPALIEVIEGLRTKCENYEMQITELKGTLSCYQESKGDQVSVKSESDPTTINLEKQDVSSGDTSTINTITRQVEILSQKLKESEAQNQLISATVDLLRNELSEQHELREKLQSEVRAFEEENETLCKRAADAQLAIRLLESEHSELLSELARLRGELASHREYDNHTVLNDVRDLLHKNESRSLENGIKCHNISISSSSSSSSTNLVNGTQHSHINNHSSDSDLRERLYESETKLKRVMENLIITIALEDELTTLKENNAELENNIANWERHLFELNQWVDDEREAKEKLHNFTMRLVSELDTLRASGLVQDYNQNGVCPNGYQSSWRPNDVNSLAYDSPAQSVIVENTLDWRQRKSTKLNKMERWSHEVALNNEVKAREQAELRLQEVEARLKEMYDQTNQKDLKIKEQDRIIEHLNAQLLEDRQRCSQFYADGSHGFGADFESDVKMPKLGGIKRGWMKYRVFLSDKRLFFYDIVSESSNIAALNGSGNSLSPTFQNFHLSNSHNVSLSSLNTSTNPMFQSNSPSRIVDLRSSGFSVSYVTASDVIHAKQQDIPKILKVVVDDYLPSAPLFLLFESSALCECWFKLIQDVLKLLQRHINTDSELQCLQVRDISVSSVSVILKQINCASVLVNTRIGARKPVYQVEALAEELQLAVAIQGKQRFLKLILVGSFEGMNLKPIKITEPKLCTRFTCSMSRNNTVCLICVASNRSLFIFEIARVQGRHKRLKEISCPYIVQSINFVRDGDWICVGSSNYFAMFSIWTDGPAQVLLRGDLIDLDSSLAFFQHSPSEAHCAVQLGDDEFLLAFENCGVYMNSNRKKTRPDNLMWPAKLISGTAVSFSYPYLYVFTEAGLVVFNAITSCWVSTLSSCRVQPLSMDAHLCLAHLSSSSISNSSSRKSAVGGIMDSSTGNVATPSPPYISPSDLVSGQQQQQLVRLIHLPQISDNKEMSKQQVSALRSRRLQMPQSSIFGVTGRVRKSSRFNLYSLVEDSLSSTTHGVSPERLRNFRSQSQNRTPQPSVQSNVPLNPTSPSDFRHISHMGPQITGAPLLDLTSSPGEPPLTEAERIARFKSVLEEKCGNGNRRGSSPNNIPNKQSTPFTHRLSLTDLECSEDQHYMDQKPSFNIVPGQSQRVRSSSLRPSVKTLLSNLGDVTNMYSKNSSSKSGSHKRINDASSCQSNVSSVEKSSEAVTTPTAFPSLRLSNSPSIQETVMALFSKIQINGFMITDPNGVDVGPALFLKAARLDHSCVPELQYVFSNRQIILCRYSSSVCSASEKKITSLICCSSDCLSEPLQFDKLPSSVKLKEYNNDKLPKPIIVRYCFVCLRVYDDKLINQIADNLYGKTEVHSDVDTALDALIMYSRCCQIDEPIQNIQLKSVKDIQLEESCSYYKLFGHKDSLYLARCCSRVRFIHAIPLNSLLDNLNGRHQYNKTNFKVFKDSLVNIVIASSLSEFYWRTTWLLSDRLQLGRLVYSVTSFLLSHISDTSEFHNCNRMDKVKNYLIHPYNAYNNLDCLGRVLCKFSRIAYDILSPLAAYNPDWQKCMSIIEYYKAQDIEDTDIMNNHLKLM</sequence>
<feature type="coiled-coil region" evidence="13">
    <location>
        <begin position="558"/>
        <end position="585"/>
    </location>
</feature>
<evidence type="ECO:0000259" key="16">
    <source>
        <dbReference type="PROSITE" id="PS50108"/>
    </source>
</evidence>
<evidence type="ECO:0000313" key="20">
    <source>
        <dbReference type="Proteomes" id="UP000290809"/>
    </source>
</evidence>
<dbReference type="PANTHER" id="PTHR22988">
    <property type="entry name" value="MYOTONIC DYSTROPHY S/T KINASE-RELATED"/>
    <property type="match status" value="1"/>
</dbReference>
<dbReference type="Pfam" id="PF00780">
    <property type="entry name" value="CNH"/>
    <property type="match status" value="1"/>
</dbReference>
<dbReference type="InterPro" id="IPR046341">
    <property type="entry name" value="SET_dom_sf"/>
</dbReference>
<dbReference type="SMART" id="SM00233">
    <property type="entry name" value="PH"/>
    <property type="match status" value="1"/>
</dbReference>
<dbReference type="Gene3D" id="2.30.29.30">
    <property type="entry name" value="Pleckstrin-homology domain (PH domain)/Phosphotyrosine-binding domain (PTB)"/>
    <property type="match status" value="1"/>
</dbReference>
<evidence type="ECO:0000256" key="13">
    <source>
        <dbReference type="SAM" id="Coils"/>
    </source>
</evidence>
<dbReference type="InterPro" id="IPR011009">
    <property type="entry name" value="Kinase-like_dom_sf"/>
</dbReference>
<feature type="region of interest" description="Disordered" evidence="14">
    <location>
        <begin position="509"/>
        <end position="534"/>
    </location>
</feature>
<dbReference type="STRING" id="6184.A0A430Q668"/>
<evidence type="ECO:0000256" key="14">
    <source>
        <dbReference type="SAM" id="MobiDB-lite"/>
    </source>
</evidence>
<evidence type="ECO:0000256" key="10">
    <source>
        <dbReference type="ARBA" id="ARBA00023054"/>
    </source>
</evidence>
<dbReference type="PROSITE" id="PS50108">
    <property type="entry name" value="CRIB"/>
    <property type="match status" value="1"/>
</dbReference>
<feature type="domain" description="Protein kinase" evidence="15">
    <location>
        <begin position="1"/>
        <end position="190"/>
    </location>
</feature>
<evidence type="ECO:0000256" key="4">
    <source>
        <dbReference type="ARBA" id="ARBA00022553"/>
    </source>
</evidence>
<comment type="catalytic activity">
    <reaction evidence="12">
        <text>L-seryl-[protein] + ATP = O-phospho-L-seryl-[protein] + ADP + H(+)</text>
        <dbReference type="Rhea" id="RHEA:17989"/>
        <dbReference type="Rhea" id="RHEA-COMP:9863"/>
        <dbReference type="Rhea" id="RHEA-COMP:11604"/>
        <dbReference type="ChEBI" id="CHEBI:15378"/>
        <dbReference type="ChEBI" id="CHEBI:29999"/>
        <dbReference type="ChEBI" id="CHEBI:30616"/>
        <dbReference type="ChEBI" id="CHEBI:83421"/>
        <dbReference type="ChEBI" id="CHEBI:456216"/>
        <dbReference type="EC" id="2.7.11.1"/>
    </reaction>
</comment>
<evidence type="ECO:0000256" key="5">
    <source>
        <dbReference type="ARBA" id="ARBA00022679"/>
    </source>
</evidence>
<accession>A0A430Q668</accession>
<reference evidence="19 20" key="1">
    <citation type="journal article" date="2019" name="PLoS Pathog.">
        <title>Genome sequence of the bovine parasite Schistosoma bovis Tanzania.</title>
        <authorList>
            <person name="Oey H."/>
            <person name="Zakrzewski M."/>
            <person name="Gobert G."/>
            <person name="Gravermann K."/>
            <person name="Stoye J."/>
            <person name="Jones M."/>
            <person name="Mcmanus D."/>
            <person name="Krause L."/>
        </authorList>
    </citation>
    <scope>NUCLEOTIDE SEQUENCE [LARGE SCALE GENOMIC DNA]</scope>
    <source>
        <strain evidence="19 20">TAN1997</strain>
    </source>
</reference>
<dbReference type="InterPro" id="IPR011993">
    <property type="entry name" value="PH-like_dom_sf"/>
</dbReference>
<evidence type="ECO:0000256" key="9">
    <source>
        <dbReference type="ARBA" id="ARBA00022840"/>
    </source>
</evidence>
<dbReference type="EC" id="2.7.11.1" evidence="2"/>
<feature type="compositionally biased region" description="Low complexity" evidence="14">
    <location>
        <begin position="1394"/>
        <end position="1405"/>
    </location>
</feature>
<dbReference type="InterPro" id="IPR050839">
    <property type="entry name" value="Rho-assoc_Ser/Thr_Kinase"/>
</dbReference>
<proteinExistence type="inferred from homology"/>
<evidence type="ECO:0000256" key="2">
    <source>
        <dbReference type="ARBA" id="ARBA00012513"/>
    </source>
</evidence>
<organism evidence="19 20">
    <name type="scientific">Schistosoma bovis</name>
    <name type="common">Blood fluke</name>
    <dbReference type="NCBI Taxonomy" id="6184"/>
    <lineage>
        <taxon>Eukaryota</taxon>
        <taxon>Metazoa</taxon>
        <taxon>Spiralia</taxon>
        <taxon>Lophotrochozoa</taxon>
        <taxon>Platyhelminthes</taxon>
        <taxon>Trematoda</taxon>
        <taxon>Digenea</taxon>
        <taxon>Strigeidida</taxon>
        <taxon>Schistosomatoidea</taxon>
        <taxon>Schistosomatidae</taxon>
        <taxon>Schistosoma</taxon>
    </lineage>
</organism>
<evidence type="ECO:0000259" key="17">
    <source>
        <dbReference type="PROSITE" id="PS50219"/>
    </source>
</evidence>
<dbReference type="PROSITE" id="PS50011">
    <property type="entry name" value="PROTEIN_KINASE_DOM"/>
    <property type="match status" value="1"/>
</dbReference>
<dbReference type="InterPro" id="IPR000095">
    <property type="entry name" value="CRIB_dom"/>
</dbReference>
<keyword evidence="20" id="KW-1185">Reference proteome</keyword>
<dbReference type="GO" id="GO:0031032">
    <property type="term" value="P:actomyosin structure organization"/>
    <property type="evidence" value="ECO:0007669"/>
    <property type="project" value="TreeGrafter"/>
</dbReference>
<evidence type="ECO:0000256" key="11">
    <source>
        <dbReference type="ARBA" id="ARBA00047899"/>
    </source>
</evidence>
<dbReference type="SMART" id="SM00133">
    <property type="entry name" value="S_TK_X"/>
    <property type="match status" value="1"/>
</dbReference>
<comment type="similarity">
    <text evidence="1">Belongs to the protein kinase superfamily. AGC Ser/Thr protein kinase family. DMPK subfamily.</text>
</comment>
<evidence type="ECO:0000256" key="8">
    <source>
        <dbReference type="ARBA" id="ARBA00022777"/>
    </source>
</evidence>
<feature type="compositionally biased region" description="Polar residues" evidence="14">
    <location>
        <begin position="1322"/>
        <end position="1347"/>
    </location>
</feature>
<dbReference type="SUPFAM" id="SSF56112">
    <property type="entry name" value="Protein kinase-like (PK-like)"/>
    <property type="match status" value="1"/>
</dbReference>
<dbReference type="FunFam" id="1.10.510.10:FF:000014">
    <property type="entry name" value="Non-specific serine/threonine protein kinase"/>
    <property type="match status" value="1"/>
</dbReference>
<keyword evidence="9" id="KW-0067">ATP-binding</keyword>
<dbReference type="InterPro" id="IPR008271">
    <property type="entry name" value="Ser/Thr_kinase_AS"/>
</dbReference>
<dbReference type="Gene3D" id="3.30.200.20">
    <property type="entry name" value="Phosphorylase Kinase, domain 1"/>
    <property type="match status" value="1"/>
</dbReference>
<feature type="region of interest" description="Disordered" evidence="14">
    <location>
        <begin position="1306"/>
        <end position="1375"/>
    </location>
</feature>
<dbReference type="GO" id="GO:0004674">
    <property type="term" value="F:protein serine/threonine kinase activity"/>
    <property type="evidence" value="ECO:0007669"/>
    <property type="project" value="UniProtKB-KW"/>
</dbReference>
<feature type="domain" description="CNH" evidence="17">
    <location>
        <begin position="910"/>
        <end position="1197"/>
    </location>
</feature>
<dbReference type="PROSITE" id="PS50219">
    <property type="entry name" value="CNH"/>
    <property type="match status" value="1"/>
</dbReference>
<evidence type="ECO:0000256" key="12">
    <source>
        <dbReference type="ARBA" id="ARBA00048679"/>
    </source>
</evidence>
<keyword evidence="3" id="KW-0723">Serine/threonine-protein kinase</keyword>
<dbReference type="EMBL" id="QMKO01002565">
    <property type="protein sequence ID" value="RTG83146.1"/>
    <property type="molecule type" value="Genomic_DNA"/>
</dbReference>